<feature type="domain" description="C2H2-type" evidence="3">
    <location>
        <begin position="4"/>
        <end position="32"/>
    </location>
</feature>
<evidence type="ECO:0000256" key="1">
    <source>
        <dbReference type="PROSITE-ProRule" id="PRU00042"/>
    </source>
</evidence>
<dbReference type="EMBL" id="UYJE01007540">
    <property type="protein sequence ID" value="VDI55783.1"/>
    <property type="molecule type" value="Genomic_DNA"/>
</dbReference>
<dbReference type="PROSITE" id="PS00028">
    <property type="entry name" value="ZINC_FINGER_C2H2_1"/>
    <property type="match status" value="1"/>
</dbReference>
<dbReference type="SUPFAM" id="SSF52540">
    <property type="entry name" value="P-loop containing nucleoside triphosphate hydrolases"/>
    <property type="match status" value="1"/>
</dbReference>
<evidence type="ECO:0000259" key="3">
    <source>
        <dbReference type="PROSITE" id="PS50157"/>
    </source>
</evidence>
<accession>A0A8B6FUS4</accession>
<organism evidence="4 5">
    <name type="scientific">Mytilus galloprovincialis</name>
    <name type="common">Mediterranean mussel</name>
    <dbReference type="NCBI Taxonomy" id="29158"/>
    <lineage>
        <taxon>Eukaryota</taxon>
        <taxon>Metazoa</taxon>
        <taxon>Spiralia</taxon>
        <taxon>Lophotrochozoa</taxon>
        <taxon>Mollusca</taxon>
        <taxon>Bivalvia</taxon>
        <taxon>Autobranchia</taxon>
        <taxon>Pteriomorphia</taxon>
        <taxon>Mytilida</taxon>
        <taxon>Mytiloidea</taxon>
        <taxon>Mytilidae</taxon>
        <taxon>Mytilinae</taxon>
        <taxon>Mytilus</taxon>
    </lineage>
</organism>
<name>A0A8B6FUS4_MYTGA</name>
<dbReference type="GO" id="GO:0008270">
    <property type="term" value="F:zinc ion binding"/>
    <property type="evidence" value="ECO:0007669"/>
    <property type="project" value="UniProtKB-KW"/>
</dbReference>
<dbReference type="AlphaFoldDB" id="A0A8B6FUS4"/>
<sequence length="512" mass="59675">MDTQNCPICELRFSRKDNMLRHHRNKHGISQPYLQSDDMYPPPAPKEDSLLPPPPPPPPPPPGKEDSIPLPPPPPPKGDSLQLSQLRDDNTEHFTFKHPFTMTVSGPTSCGKTYFLKQLLQNLDIVSPKPQRIIWLYRRWQPLYEEIKNTVLPGVQFIQGIPLDLENDSFLDPTERNLIILDDLMSTAAKDPRITDLFTEGSHHRNLSVVVLNQNLYYSKDPTQRRNCHYLVMFNNPIDKQQVMTLAKQMYPGKVSYFMDKFQEAIKKNFGYLLVDLKPTTLETLRLRANILEENFRDVTQTPMITNTARHIKTWCPENKESKRKLLEDIEENSSAKKARLDNQSDNEYVLNDTKQENKAYLKIGKISRDYNEEAREVKIKKYLKRGLSKTEAKQRANDKLKNEDWIIFMNRYLQVIEYIMRLKYEKMHVHVMNKVEAYLRDGFDENRAIQMAIKKYRHQLENFIEDSQSSGKDDDTESKDNESDHGNDSHSGSEDENTTDEETDNESEASE</sequence>
<dbReference type="PROSITE" id="PS50157">
    <property type="entry name" value="ZINC_FINGER_C2H2_2"/>
    <property type="match status" value="1"/>
</dbReference>
<feature type="compositionally biased region" description="Acidic residues" evidence="2">
    <location>
        <begin position="495"/>
        <end position="512"/>
    </location>
</feature>
<keyword evidence="5" id="KW-1185">Reference proteome</keyword>
<feature type="region of interest" description="Disordered" evidence="2">
    <location>
        <begin position="465"/>
        <end position="512"/>
    </location>
</feature>
<dbReference type="Proteomes" id="UP000596742">
    <property type="component" value="Unassembled WGS sequence"/>
</dbReference>
<feature type="region of interest" description="Disordered" evidence="2">
    <location>
        <begin position="15"/>
        <end position="81"/>
    </location>
</feature>
<protein>
    <recommendedName>
        <fullName evidence="3">C2H2-type domain-containing protein</fullName>
    </recommendedName>
</protein>
<proteinExistence type="predicted"/>
<reference evidence="4" key="1">
    <citation type="submission" date="2018-11" db="EMBL/GenBank/DDBJ databases">
        <authorList>
            <person name="Alioto T."/>
            <person name="Alioto T."/>
        </authorList>
    </citation>
    <scope>NUCLEOTIDE SEQUENCE</scope>
</reference>
<keyword evidence="1" id="KW-0863">Zinc-finger</keyword>
<comment type="caution">
    <text evidence="4">The sequence shown here is derived from an EMBL/GenBank/DDBJ whole genome shotgun (WGS) entry which is preliminary data.</text>
</comment>
<evidence type="ECO:0000313" key="5">
    <source>
        <dbReference type="Proteomes" id="UP000596742"/>
    </source>
</evidence>
<feature type="compositionally biased region" description="Pro residues" evidence="2">
    <location>
        <begin position="51"/>
        <end position="62"/>
    </location>
</feature>
<feature type="compositionally biased region" description="Basic and acidic residues" evidence="2">
    <location>
        <begin position="479"/>
        <end position="494"/>
    </location>
</feature>
<dbReference type="OrthoDB" id="6112830at2759"/>
<dbReference type="InterPro" id="IPR027417">
    <property type="entry name" value="P-loop_NTPase"/>
</dbReference>
<evidence type="ECO:0000256" key="2">
    <source>
        <dbReference type="SAM" id="MobiDB-lite"/>
    </source>
</evidence>
<gene>
    <name evidence="4" type="ORF">MGAL_10B033638</name>
</gene>
<dbReference type="InterPro" id="IPR013087">
    <property type="entry name" value="Znf_C2H2_type"/>
</dbReference>
<keyword evidence="1" id="KW-0862">Zinc</keyword>
<evidence type="ECO:0000313" key="4">
    <source>
        <dbReference type="EMBL" id="VDI55783.1"/>
    </source>
</evidence>
<keyword evidence="1" id="KW-0479">Metal-binding</keyword>